<dbReference type="GO" id="GO:0005776">
    <property type="term" value="C:autophagosome"/>
    <property type="evidence" value="ECO:0007669"/>
    <property type="project" value="UniProtKB-SubCell"/>
</dbReference>
<dbReference type="GO" id="GO:0016236">
    <property type="term" value="P:macroautophagy"/>
    <property type="evidence" value="ECO:0007669"/>
    <property type="project" value="TreeGrafter"/>
</dbReference>
<evidence type="ECO:0000313" key="8">
    <source>
        <dbReference type="Proteomes" id="UP000085678"/>
    </source>
</evidence>
<feature type="region of interest" description="Disordered" evidence="6">
    <location>
        <begin position="101"/>
        <end position="136"/>
    </location>
</feature>
<dbReference type="Proteomes" id="UP000085678">
    <property type="component" value="Unplaced"/>
</dbReference>
<evidence type="ECO:0000256" key="4">
    <source>
        <dbReference type="ARBA" id="ARBA00022833"/>
    </source>
</evidence>
<keyword evidence="3" id="KW-0863">Zinc-finger</keyword>
<dbReference type="RefSeq" id="XP_013397689.1">
    <property type="nucleotide sequence ID" value="XM_013542235.1"/>
</dbReference>
<dbReference type="InterPro" id="IPR015940">
    <property type="entry name" value="UBA"/>
</dbReference>
<dbReference type="SUPFAM" id="SSF46934">
    <property type="entry name" value="UBA-like"/>
    <property type="match status" value="1"/>
</dbReference>
<evidence type="ECO:0000256" key="3">
    <source>
        <dbReference type="ARBA" id="ARBA00022771"/>
    </source>
</evidence>
<dbReference type="InParanoid" id="A0A1S3IJK8"/>
<dbReference type="InterPro" id="IPR000270">
    <property type="entry name" value="PB1_dom"/>
</dbReference>
<evidence type="ECO:0000256" key="5">
    <source>
        <dbReference type="ARBA" id="ARBA00023329"/>
    </source>
</evidence>
<keyword evidence="2" id="KW-0479">Metal-binding</keyword>
<dbReference type="Gene3D" id="1.10.8.10">
    <property type="entry name" value="DNA helicase RuvA subunit, C-terminal domain"/>
    <property type="match status" value="1"/>
</dbReference>
<keyword evidence="5" id="KW-0968">Cytoplasmic vesicle</keyword>
<feature type="region of interest" description="Disordered" evidence="6">
    <location>
        <begin position="821"/>
        <end position="898"/>
    </location>
</feature>
<feature type="domain" description="UBA" evidence="7">
    <location>
        <begin position="889"/>
        <end position="931"/>
    </location>
</feature>
<dbReference type="PANTHER" id="PTHR20930:SF2">
    <property type="entry name" value="NEXT TO BRCA1 GENE 1 PROTEIN"/>
    <property type="match status" value="1"/>
</dbReference>
<dbReference type="GO" id="GO:0031410">
    <property type="term" value="C:cytoplasmic vesicle"/>
    <property type="evidence" value="ECO:0007669"/>
    <property type="project" value="UniProtKB-KW"/>
</dbReference>
<name>A0A1S3IJK8_LINAN</name>
<dbReference type="FunFam" id="2.60.40.10:FF:000199">
    <property type="entry name" value="next to BRCA1 gene 1 protein-like"/>
    <property type="match status" value="1"/>
</dbReference>
<dbReference type="KEGG" id="lak:106164353"/>
<dbReference type="Pfam" id="PF16158">
    <property type="entry name" value="N_BRCA1_IG"/>
    <property type="match status" value="1"/>
</dbReference>
<sequence>MEEFGGFVVNVTRVGLPPEAQFCEFPKIFPHRYSVKLDEIRDELRKYYDVAGDDAIKLTYLDEEKEEVHIDSQEELHEALKVAQKEEDILQMKMEIIKDGKKASQQTIQPDQEPLEASSSAKSVVMEESSTQTEMDLNHDRIRKKKRKFRDHYDGLAAEVGKICDDSVIAKAAKKPMTASESDSEDATCSVLLQAPGSPRFFPGEPGDQQPPAWFHGYMKMFKNAVVTEVTRKVTRRVMNQVKRTLKQGDQNTTDSEQQDTQSGVSHFPMGGDEGEGEEDLTTVLSAFESIRPRLRSSRLAKRLEKFKQKELRRLQKRKRRVERMHRGSDVPEERESACKRERLDLPQFRRQFKMDCQFVSDETIPDDTILSPGTKFVKKWKVKNTGNGSWTRNTKLFLIWGSIPAVSSEVAVPPVQPGEEGLLTVELVAPEIPGNYQSHWRLQHDGVRFGHRVWCSIMVKEREILETNTQCTHNGVRIPSLVKACTSVCGPDQGAGTENVTPEPSPAHIPVTLAPIQLPCIETLNIQDDVQEQDQNNNEAPDVVDVIALDSFSECSDGSSSLDDFYMVPLPACFDTSVPLDKSISGASLAGEITSPSARLICLSSEEEEEEEEGAAALPSSELDVQVISCTQGMAALSSRDSSEESTDDTTGQGASDLQPAVSEESSSQGGDSPSVKDTRSGITRKDSNPFKLGVDVPGYACRQDTDVPPSAEATEKVEVPPPQDDDDSSQHGEDATQRKEELSSEGAAAAGGAPRRMSRRQRQASLTEIASNLSEAAIELAAKTATQAYTTARDVFFTWQGKSAKPGTGQSFAAEWTPQENHFTPPKNDYTPPQNDYTLPKSDYTPPQNDYTPPQDDYTPPQNDYSPPESDYTPPASTWTPPPEWTPPKPSTPMDQLINMGFGNRAQNQYLLEKHSYDVQKVVEELVNDANAW</sequence>
<dbReference type="CDD" id="cd14947">
    <property type="entry name" value="NBR1_like"/>
    <property type="match status" value="1"/>
</dbReference>
<dbReference type="Gene3D" id="2.60.40.10">
    <property type="entry name" value="Immunoglobulins"/>
    <property type="match status" value="1"/>
</dbReference>
<dbReference type="GO" id="GO:0043130">
    <property type="term" value="F:ubiquitin binding"/>
    <property type="evidence" value="ECO:0007669"/>
    <property type="project" value="TreeGrafter"/>
</dbReference>
<evidence type="ECO:0000259" key="7">
    <source>
        <dbReference type="PROSITE" id="PS50030"/>
    </source>
</evidence>
<dbReference type="PROSITE" id="PS50030">
    <property type="entry name" value="UBA"/>
    <property type="match status" value="1"/>
</dbReference>
<keyword evidence="8" id="KW-1185">Reference proteome</keyword>
<feature type="compositionally biased region" description="Polar residues" evidence="6">
    <location>
        <begin position="248"/>
        <end position="265"/>
    </location>
</feature>
<evidence type="ECO:0000313" key="9">
    <source>
        <dbReference type="RefSeq" id="XP_013397689.1"/>
    </source>
</evidence>
<accession>A0A1S3IJK8</accession>
<evidence type="ECO:0000256" key="1">
    <source>
        <dbReference type="ARBA" id="ARBA00004419"/>
    </source>
</evidence>
<protein>
    <submittedName>
        <fullName evidence="9">Uncharacterized protein LOC106164353 isoform X1</fullName>
    </submittedName>
</protein>
<dbReference type="Gene3D" id="3.10.20.90">
    <property type="entry name" value="Phosphatidylinositol 3-kinase Catalytic Subunit, Chain A, domain 1"/>
    <property type="match status" value="1"/>
</dbReference>
<dbReference type="GO" id="GO:0000407">
    <property type="term" value="C:phagophore assembly site"/>
    <property type="evidence" value="ECO:0007669"/>
    <property type="project" value="TreeGrafter"/>
</dbReference>
<feature type="region of interest" description="Disordered" evidence="6">
    <location>
        <begin position="243"/>
        <end position="278"/>
    </location>
</feature>
<evidence type="ECO:0000256" key="2">
    <source>
        <dbReference type="ARBA" id="ARBA00022723"/>
    </source>
</evidence>
<comment type="subcellular location">
    <subcellularLocation>
        <location evidence="1">Cytoplasmic vesicle</location>
        <location evidence="1">Autophagosome</location>
    </subcellularLocation>
</comment>
<feature type="compositionally biased region" description="Pro residues" evidence="6">
    <location>
        <begin position="882"/>
        <end position="893"/>
    </location>
</feature>
<dbReference type="GO" id="GO:0008270">
    <property type="term" value="F:zinc ion binding"/>
    <property type="evidence" value="ECO:0007669"/>
    <property type="project" value="UniProtKB-KW"/>
</dbReference>
<organism evidence="8 9">
    <name type="scientific">Lingula anatina</name>
    <name type="common">Brachiopod</name>
    <name type="synonym">Lingula unguis</name>
    <dbReference type="NCBI Taxonomy" id="7574"/>
    <lineage>
        <taxon>Eukaryota</taxon>
        <taxon>Metazoa</taxon>
        <taxon>Spiralia</taxon>
        <taxon>Lophotrochozoa</taxon>
        <taxon>Brachiopoda</taxon>
        <taxon>Linguliformea</taxon>
        <taxon>Lingulata</taxon>
        <taxon>Lingulida</taxon>
        <taxon>Linguloidea</taxon>
        <taxon>Lingulidae</taxon>
        <taxon>Lingula</taxon>
    </lineage>
</organism>
<dbReference type="InterPro" id="IPR009060">
    <property type="entry name" value="UBA-like_sf"/>
</dbReference>
<feature type="compositionally biased region" description="Basic and acidic residues" evidence="6">
    <location>
        <begin position="730"/>
        <end position="744"/>
    </location>
</feature>
<feature type="compositionally biased region" description="Basic and acidic residues" evidence="6">
    <location>
        <begin position="676"/>
        <end position="690"/>
    </location>
</feature>
<dbReference type="InterPro" id="IPR013783">
    <property type="entry name" value="Ig-like_fold"/>
</dbReference>
<dbReference type="AlphaFoldDB" id="A0A1S3IJK8"/>
<gene>
    <name evidence="9" type="primary">LOC106164353</name>
</gene>
<dbReference type="SUPFAM" id="SSF54277">
    <property type="entry name" value="CAD &amp; PB1 domains"/>
    <property type="match status" value="1"/>
</dbReference>
<proteinExistence type="predicted"/>
<keyword evidence="4" id="KW-0862">Zinc</keyword>
<evidence type="ECO:0000256" key="6">
    <source>
        <dbReference type="SAM" id="MobiDB-lite"/>
    </source>
</evidence>
<dbReference type="Pfam" id="PF00564">
    <property type="entry name" value="PB1"/>
    <property type="match status" value="1"/>
</dbReference>
<dbReference type="InterPro" id="IPR032350">
    <property type="entry name" value="Nbr1_FW"/>
</dbReference>
<dbReference type="STRING" id="7574.A0A1S3IJK8"/>
<feature type="compositionally biased region" description="Low complexity" evidence="6">
    <location>
        <begin position="851"/>
        <end position="866"/>
    </location>
</feature>
<feature type="compositionally biased region" description="Polar residues" evidence="6">
    <location>
        <begin position="117"/>
        <end position="135"/>
    </location>
</feature>
<reference evidence="9" key="1">
    <citation type="submission" date="2025-08" db="UniProtKB">
        <authorList>
            <consortium name="RefSeq"/>
        </authorList>
    </citation>
    <scope>IDENTIFICATION</scope>
    <source>
        <tissue evidence="9">Gonads</tissue>
    </source>
</reference>
<dbReference type="CDD" id="cd14319">
    <property type="entry name" value="UBA_NBR1"/>
    <property type="match status" value="1"/>
</dbReference>
<dbReference type="GeneID" id="106164353"/>
<feature type="region of interest" description="Disordered" evidence="6">
    <location>
        <begin position="635"/>
        <end position="767"/>
    </location>
</feature>
<dbReference type="OrthoDB" id="2122982at2759"/>
<dbReference type="PANTHER" id="PTHR20930">
    <property type="entry name" value="OVARIAN CARCINOMA ANTIGEN CA125-RELATED"/>
    <property type="match status" value="1"/>
</dbReference>